<dbReference type="Pfam" id="PF02586">
    <property type="entry name" value="SRAP"/>
    <property type="match status" value="1"/>
</dbReference>
<keyword evidence="6" id="KW-0238">DNA-binding</keyword>
<name>G0L2R3_ZOBGA</name>
<dbReference type="GO" id="GO:0003697">
    <property type="term" value="F:single-stranded DNA binding"/>
    <property type="evidence" value="ECO:0007669"/>
    <property type="project" value="InterPro"/>
</dbReference>
<keyword evidence="3" id="KW-0227">DNA damage</keyword>
<evidence type="ECO:0000256" key="2">
    <source>
        <dbReference type="ARBA" id="ARBA00022670"/>
    </source>
</evidence>
<accession>G0L2R3</accession>
<dbReference type="Proteomes" id="UP000008898">
    <property type="component" value="Chromosome"/>
</dbReference>
<dbReference type="STRING" id="63186.ZOBELLIA_1084"/>
<dbReference type="EMBL" id="FP476056">
    <property type="protein sequence ID" value="CAZ95141.1"/>
    <property type="molecule type" value="Genomic_DNA"/>
</dbReference>
<dbReference type="Gene3D" id="3.90.1680.10">
    <property type="entry name" value="SOS response associated peptidase-like"/>
    <property type="match status" value="1"/>
</dbReference>
<keyword evidence="2 8" id="KW-0645">Protease</keyword>
<dbReference type="InterPro" id="IPR003738">
    <property type="entry name" value="SRAP"/>
</dbReference>
<dbReference type="GO" id="GO:0106300">
    <property type="term" value="P:protein-DNA covalent cross-linking repair"/>
    <property type="evidence" value="ECO:0007669"/>
    <property type="project" value="InterPro"/>
</dbReference>
<reference evidence="9 10" key="2">
    <citation type="journal article" date="2012" name="Environ. Microbiol.">
        <title>Characterization of the first alginolytic operons in a marine bacterium: from their emergence in marine Flavobacteriia to their independent transfers to marine Proteobacteria and human gut Bacteroides.</title>
        <authorList>
            <person name="Thomas F."/>
            <person name="Barbeyron T."/>
            <person name="Tonon T."/>
            <person name="Genicot S."/>
            <person name="Czjzek M."/>
            <person name="Michel G."/>
        </authorList>
    </citation>
    <scope>NUCLEOTIDE SEQUENCE [LARGE SCALE GENOMIC DNA]</scope>
    <source>
        <strain evidence="10">DSM 12802 / CCUG 47099 / CIP 106680 / NCIMB 13871 / Dsij</strain>
    </source>
</reference>
<gene>
    <name evidence="9" type="ordered locus">zobellia_1084</name>
</gene>
<evidence type="ECO:0000256" key="1">
    <source>
        <dbReference type="ARBA" id="ARBA00008136"/>
    </source>
</evidence>
<dbReference type="GO" id="GO:0016829">
    <property type="term" value="F:lyase activity"/>
    <property type="evidence" value="ECO:0007669"/>
    <property type="project" value="UniProtKB-KW"/>
</dbReference>
<evidence type="ECO:0000256" key="5">
    <source>
        <dbReference type="ARBA" id="ARBA00023124"/>
    </source>
</evidence>
<dbReference type="InterPro" id="IPR036590">
    <property type="entry name" value="SRAP-like"/>
</dbReference>
<dbReference type="SUPFAM" id="SSF143081">
    <property type="entry name" value="BB1717-like"/>
    <property type="match status" value="1"/>
</dbReference>
<evidence type="ECO:0000313" key="9">
    <source>
        <dbReference type="EMBL" id="CAZ95141.1"/>
    </source>
</evidence>
<keyword evidence="5" id="KW-0190">Covalent protein-DNA linkage</keyword>
<evidence type="ECO:0000256" key="8">
    <source>
        <dbReference type="RuleBase" id="RU364100"/>
    </source>
</evidence>
<dbReference type="HOGENOM" id="CLU_035990_4_0_10"/>
<dbReference type="PANTHER" id="PTHR13604:SF0">
    <property type="entry name" value="ABASIC SITE PROCESSING PROTEIN HMCES"/>
    <property type="match status" value="1"/>
</dbReference>
<evidence type="ECO:0000256" key="7">
    <source>
        <dbReference type="ARBA" id="ARBA00023239"/>
    </source>
</evidence>
<sequence length="271" mass="31330">MVKTKIKRDAFVSLFYILQTIDKLDMYNKLSIRADRERIEQAYGAHFRFPDIYKPRPIVNGLEESTVPIITSRQQKTIITSIWGLLPKKFQGDWAVFQKHVNTLSVPWTSLYSKPWYAQTEETERCLLIVTGFFTTFVHEGEPLFFHMAQESGKPFCLAGICNELEDGFVTSALITRKAYGSFSEVHNIDDQMPVLIPDHQRREWLEDKISVNEVDLSATLTLTAEAVAEDYLYDMHSDAYGDLPHLKEEDFLPTSLSELLYQNNIYLDEN</sequence>
<keyword evidence="10" id="KW-1185">Reference proteome</keyword>
<dbReference type="GO" id="GO:0006508">
    <property type="term" value="P:proteolysis"/>
    <property type="evidence" value="ECO:0007669"/>
    <property type="project" value="UniProtKB-KW"/>
</dbReference>
<organism evidence="9 10">
    <name type="scientific">Zobellia galactanivorans (strain DSM 12802 / CCUG 47099 / CIP 106680 / NCIMB 13871 / Dsij)</name>
    <dbReference type="NCBI Taxonomy" id="63186"/>
    <lineage>
        <taxon>Bacteria</taxon>
        <taxon>Pseudomonadati</taxon>
        <taxon>Bacteroidota</taxon>
        <taxon>Flavobacteriia</taxon>
        <taxon>Flavobacteriales</taxon>
        <taxon>Flavobacteriaceae</taxon>
        <taxon>Zobellia</taxon>
    </lineage>
</organism>
<protein>
    <recommendedName>
        <fullName evidence="8">Abasic site processing protein</fullName>
        <ecNumber evidence="8">3.4.-.-</ecNumber>
    </recommendedName>
</protein>
<evidence type="ECO:0000256" key="6">
    <source>
        <dbReference type="ARBA" id="ARBA00023125"/>
    </source>
</evidence>
<dbReference type="PANTHER" id="PTHR13604">
    <property type="entry name" value="DC12-RELATED"/>
    <property type="match status" value="1"/>
</dbReference>
<keyword evidence="4 8" id="KW-0378">Hydrolase</keyword>
<dbReference type="EC" id="3.4.-.-" evidence="8"/>
<comment type="similarity">
    <text evidence="1 8">Belongs to the SOS response-associated peptidase family.</text>
</comment>
<reference evidence="10" key="1">
    <citation type="submission" date="2009-07" db="EMBL/GenBank/DDBJ databases">
        <title>Complete genome sequence of Zobellia galactanivorans Dsij.</title>
        <authorList>
            <consortium name="Genoscope - CEA"/>
        </authorList>
    </citation>
    <scope>NUCLEOTIDE SEQUENCE [LARGE SCALE GENOMIC DNA]</scope>
    <source>
        <strain evidence="10">DSM 12802 / CCUG 47099 / CIP 106680 / NCIMB 13871 / Dsij</strain>
    </source>
</reference>
<proteinExistence type="inferred from homology"/>
<keyword evidence="7" id="KW-0456">Lyase</keyword>
<evidence type="ECO:0000256" key="3">
    <source>
        <dbReference type="ARBA" id="ARBA00022763"/>
    </source>
</evidence>
<dbReference type="AlphaFoldDB" id="G0L2R3"/>
<dbReference type="KEGG" id="zga:ZOBELLIA_1084"/>
<dbReference type="GO" id="GO:0008233">
    <property type="term" value="F:peptidase activity"/>
    <property type="evidence" value="ECO:0007669"/>
    <property type="project" value="UniProtKB-KW"/>
</dbReference>
<evidence type="ECO:0000256" key="4">
    <source>
        <dbReference type="ARBA" id="ARBA00022801"/>
    </source>
</evidence>
<evidence type="ECO:0000313" key="10">
    <source>
        <dbReference type="Proteomes" id="UP000008898"/>
    </source>
</evidence>